<dbReference type="GO" id="GO:0035591">
    <property type="term" value="F:signaling adaptor activity"/>
    <property type="evidence" value="ECO:0007669"/>
    <property type="project" value="TreeGrafter"/>
</dbReference>
<dbReference type="InterPro" id="IPR052574">
    <property type="entry name" value="CDIRP"/>
</dbReference>
<feature type="domain" description="Secretion system C-terminal sorting" evidence="5">
    <location>
        <begin position="574"/>
        <end position="644"/>
    </location>
</feature>
<dbReference type="PANTHER" id="PTHR47566:SF1">
    <property type="entry name" value="PROTEIN NUD1"/>
    <property type="match status" value="1"/>
</dbReference>
<dbReference type="PANTHER" id="PTHR47566">
    <property type="match status" value="1"/>
</dbReference>
<reference evidence="6" key="1">
    <citation type="submission" date="2024-05" db="EMBL/GenBank/DDBJ databases">
        <title>Whole-Genome Sequence of CFS9, a Potential Fish Probiotic Isolated from the Body Surface of Silurus asotus.</title>
        <authorList>
            <person name="Kojima M."/>
            <person name="Tobioka K."/>
            <person name="Yokota K."/>
            <person name="Nakatani H."/>
            <person name="Hori K."/>
            <person name="Tamaru Y."/>
            <person name="Okazaki F."/>
        </authorList>
    </citation>
    <scope>NUCLEOTIDE SEQUENCE</scope>
    <source>
        <strain evidence="6">CFS9</strain>
    </source>
</reference>
<dbReference type="NCBIfam" id="TIGR04183">
    <property type="entry name" value="Por_Secre_tail"/>
    <property type="match status" value="1"/>
</dbReference>
<gene>
    <name evidence="6" type="ORF">CFS9_17560</name>
</gene>
<sequence>MKTKLLLLLLLANFSIYAQQYTMIPDPGFEQRLIDYNLDTAIDGKILTSKISGLTNINLSNAGISNLTGIEDFKDLEVIDLTNNNLTTLNFSKNLYLTDIKCSNNLITSINTSLNTDLKYLICSNNKLTGLSLNNNSKLRQLQANNNLLTTLSLSNNPLLEDLNCDKNNLTALNINSSTALKTLSFTQNQISTIVLTQNTLLTSLTCWENKLTALDVSANTALVSLYCDSNKISKLNLSGNINLVNFSCVSNSLTELNLKNGANNKINKNQLNLQNNADLTCIQVDNVAYSTNNWLSVSKDATANYNVDCTVYTLIPDINFENKLIALNYDTAPADGKVATSKISGLTSLNVENSTISNLTGIQDFKNLKRLDCRQNNLTTIDLSQNVQLEYLNCTFNKITSLDITKNINLIDLYCSNNKLTTLNTSSNTALKSLVCFVNEITALDVKNNSALRTLSISTNSIKAIDVSNNPKLGMFSARLNEISKLDLSKCPELYEVDCRANSLTEVNLKNGTNSLIKTSNFDLGANSNLKCIQVDDVSYANTNWGTKKDAAASFSTNCTLGIEDSFFDKVTLYPNPTKGEVTIQNVTLEKATVYNSLGQLVKIFTLNSSNTNNTISLSGLPKGVYYVYLINGDAASAKKVIVE</sequence>
<dbReference type="Gene3D" id="3.80.10.10">
    <property type="entry name" value="Ribonuclease Inhibitor"/>
    <property type="match status" value="2"/>
</dbReference>
<dbReference type="EMBL" id="AP031573">
    <property type="protein sequence ID" value="BFM43115.1"/>
    <property type="molecule type" value="Genomic_DNA"/>
</dbReference>
<accession>A0AAT9H0Z8</accession>
<keyword evidence="1" id="KW-0433">Leucine-rich repeat</keyword>
<evidence type="ECO:0000256" key="3">
    <source>
        <dbReference type="ARBA" id="ARBA00022737"/>
    </source>
</evidence>
<evidence type="ECO:0000256" key="4">
    <source>
        <dbReference type="SAM" id="SignalP"/>
    </source>
</evidence>
<protein>
    <recommendedName>
        <fullName evidence="5">Secretion system C-terminal sorting domain-containing protein</fullName>
    </recommendedName>
</protein>
<evidence type="ECO:0000259" key="5">
    <source>
        <dbReference type="Pfam" id="PF18962"/>
    </source>
</evidence>
<dbReference type="InterPro" id="IPR026444">
    <property type="entry name" value="Secre_tail"/>
</dbReference>
<organism evidence="6">
    <name type="scientific">Flavobacterium sp. CFS9</name>
    <dbReference type="NCBI Taxonomy" id="3143118"/>
    <lineage>
        <taxon>Bacteria</taxon>
        <taxon>Pseudomonadati</taxon>
        <taxon>Bacteroidota</taxon>
        <taxon>Flavobacteriia</taxon>
        <taxon>Flavobacteriales</taxon>
        <taxon>Flavobacteriaceae</taxon>
        <taxon>Flavobacterium</taxon>
    </lineage>
</organism>
<feature type="chain" id="PRO_5043434336" description="Secretion system C-terminal sorting domain-containing protein" evidence="4">
    <location>
        <begin position="21"/>
        <end position="645"/>
    </location>
</feature>
<dbReference type="Pfam" id="PF18962">
    <property type="entry name" value="Por_Secre_tail"/>
    <property type="match status" value="1"/>
</dbReference>
<dbReference type="RefSeq" id="WP_369618190.1">
    <property type="nucleotide sequence ID" value="NZ_AP031573.1"/>
</dbReference>
<keyword evidence="2 4" id="KW-0732">Signal</keyword>
<evidence type="ECO:0000256" key="1">
    <source>
        <dbReference type="ARBA" id="ARBA00022614"/>
    </source>
</evidence>
<evidence type="ECO:0000313" key="6">
    <source>
        <dbReference type="EMBL" id="BFM43115.1"/>
    </source>
</evidence>
<dbReference type="AlphaFoldDB" id="A0AAT9H0Z8"/>
<name>A0AAT9H0Z8_9FLAO</name>
<proteinExistence type="predicted"/>
<dbReference type="InterPro" id="IPR032675">
    <property type="entry name" value="LRR_dom_sf"/>
</dbReference>
<evidence type="ECO:0000256" key="2">
    <source>
        <dbReference type="ARBA" id="ARBA00022729"/>
    </source>
</evidence>
<dbReference type="SUPFAM" id="SSF52058">
    <property type="entry name" value="L domain-like"/>
    <property type="match status" value="2"/>
</dbReference>
<feature type="signal peptide" evidence="4">
    <location>
        <begin position="1"/>
        <end position="20"/>
    </location>
</feature>
<keyword evidence="3" id="KW-0677">Repeat</keyword>